<feature type="transmembrane region" description="Helical" evidence="13">
    <location>
        <begin position="125"/>
        <end position="144"/>
    </location>
</feature>
<evidence type="ECO:0000256" key="12">
    <source>
        <dbReference type="ARBA" id="ARBA00055578"/>
    </source>
</evidence>
<evidence type="ECO:0000256" key="6">
    <source>
        <dbReference type="ARBA" id="ARBA00022597"/>
    </source>
</evidence>
<comment type="function">
    <text evidence="12">Mediates both low-affinity uptake and efflux of sugar across the membrane.</text>
</comment>
<evidence type="ECO:0000256" key="8">
    <source>
        <dbReference type="ARBA" id="ARBA00022737"/>
    </source>
</evidence>
<dbReference type="Gene3D" id="1.20.1280.290">
    <property type="match status" value="2"/>
</dbReference>
<evidence type="ECO:0000256" key="13">
    <source>
        <dbReference type="RuleBase" id="RU910715"/>
    </source>
</evidence>
<keyword evidence="5" id="KW-1003">Cell membrane</keyword>
<reference evidence="15" key="1">
    <citation type="submission" date="2023-06" db="EMBL/GenBank/DDBJ databases">
        <authorList>
            <person name="Delattre M."/>
        </authorList>
    </citation>
    <scope>NUCLEOTIDE SEQUENCE</scope>
    <source>
        <strain evidence="15">AF72</strain>
    </source>
</reference>
<dbReference type="FunFam" id="1.20.1280.290:FF:000004">
    <property type="entry name" value="Sugar transporter SWEET"/>
    <property type="match status" value="1"/>
</dbReference>
<keyword evidence="16" id="KW-1185">Reference proteome</keyword>
<keyword evidence="8" id="KW-0677">Repeat</keyword>
<dbReference type="PANTHER" id="PTHR10791:SF43">
    <property type="entry name" value="SUGAR TRANSPORTER SWEET-RELATED"/>
    <property type="match status" value="1"/>
</dbReference>
<proteinExistence type="inferred from homology"/>
<dbReference type="GO" id="GO:0005886">
    <property type="term" value="C:plasma membrane"/>
    <property type="evidence" value="ECO:0007669"/>
    <property type="project" value="UniProtKB-SubCell"/>
</dbReference>
<dbReference type="GO" id="GO:0000139">
    <property type="term" value="C:Golgi membrane"/>
    <property type="evidence" value="ECO:0007669"/>
    <property type="project" value="UniProtKB-SubCell"/>
</dbReference>
<dbReference type="Proteomes" id="UP001177023">
    <property type="component" value="Unassembled WGS sequence"/>
</dbReference>
<feature type="region of interest" description="Disordered" evidence="14">
    <location>
        <begin position="265"/>
        <end position="320"/>
    </location>
</feature>
<keyword evidence="6 13" id="KW-0762">Sugar transport</keyword>
<evidence type="ECO:0000256" key="1">
    <source>
        <dbReference type="ARBA" id="ARBA00004651"/>
    </source>
</evidence>
<keyword evidence="7 13" id="KW-0812">Transmembrane</keyword>
<dbReference type="EMBL" id="CATQJA010002657">
    <property type="protein sequence ID" value="CAJ0579422.1"/>
    <property type="molecule type" value="Genomic_DNA"/>
</dbReference>
<evidence type="ECO:0000256" key="7">
    <source>
        <dbReference type="ARBA" id="ARBA00022692"/>
    </source>
</evidence>
<keyword evidence="4 13" id="KW-0813">Transport</keyword>
<evidence type="ECO:0000256" key="4">
    <source>
        <dbReference type="ARBA" id="ARBA00022448"/>
    </source>
</evidence>
<protein>
    <recommendedName>
        <fullName evidence="13">Sugar transporter SWEET</fullName>
    </recommendedName>
</protein>
<comment type="subcellular location">
    <subcellularLocation>
        <location evidence="1">Cell membrane</location>
        <topology evidence="1">Multi-pass membrane protein</topology>
    </subcellularLocation>
    <subcellularLocation>
        <location evidence="2">Golgi apparatus membrane</location>
        <topology evidence="2">Multi-pass membrane protein</topology>
    </subcellularLocation>
</comment>
<evidence type="ECO:0000256" key="9">
    <source>
        <dbReference type="ARBA" id="ARBA00022989"/>
    </source>
</evidence>
<sequence>MEAEQILPVLSITAIISTISLFFTGFPICWEIWKRGGTKDISGMPFIMGLVGASFWLRYGFLRSDSTMITVNVVGVSLFTIYSIFYLFMSQPKKSFGIMLLFTVSLISLMVFLVMQYGIKTADVLGFACMTFNIGCFAAPLAGMKVVLRTRCCDTLPLPMCVANLAVSSQWMLYGTLINDIYVISPNLCGVILSLIQLTLFLIFPMKPGGRAPLQSCCPCIQAPEKPIHDDIEKGGIVPEKALFSPQRQHEAILDMEKKLEGESVVPLLTEKDEKQTRTSPSDTIDSAIHSTSASSSSGASAADLTEQDHPYNTTTQPAQ</sequence>
<dbReference type="AlphaFoldDB" id="A0AA36G519"/>
<feature type="transmembrane region" description="Helical" evidence="13">
    <location>
        <begin position="6"/>
        <end position="29"/>
    </location>
</feature>
<keyword evidence="9 13" id="KW-1133">Transmembrane helix</keyword>
<dbReference type="Pfam" id="PF03083">
    <property type="entry name" value="MtN3_slv"/>
    <property type="match status" value="2"/>
</dbReference>
<dbReference type="FunFam" id="1.20.1280.290:FF:000010">
    <property type="entry name" value="Sugar transporter SWEET"/>
    <property type="match status" value="1"/>
</dbReference>
<evidence type="ECO:0000256" key="10">
    <source>
        <dbReference type="ARBA" id="ARBA00023034"/>
    </source>
</evidence>
<feature type="non-terminal residue" evidence="15">
    <location>
        <position position="320"/>
    </location>
</feature>
<comment type="caution">
    <text evidence="13">Lacks conserved residue(s) required for the propagation of feature annotation.</text>
</comment>
<feature type="compositionally biased region" description="Polar residues" evidence="14">
    <location>
        <begin position="311"/>
        <end position="320"/>
    </location>
</feature>
<evidence type="ECO:0000256" key="3">
    <source>
        <dbReference type="ARBA" id="ARBA00007809"/>
    </source>
</evidence>
<feature type="compositionally biased region" description="Low complexity" evidence="14">
    <location>
        <begin position="287"/>
        <end position="303"/>
    </location>
</feature>
<keyword evidence="10" id="KW-0333">Golgi apparatus</keyword>
<dbReference type="PANTHER" id="PTHR10791">
    <property type="entry name" value="RAG1-ACTIVATING PROTEIN 1"/>
    <property type="match status" value="1"/>
</dbReference>
<comment type="function">
    <text evidence="13">Mediates sugar transport across membranes.</text>
</comment>
<evidence type="ECO:0000256" key="2">
    <source>
        <dbReference type="ARBA" id="ARBA00004653"/>
    </source>
</evidence>
<comment type="caution">
    <text evidence="15">The sequence shown here is derived from an EMBL/GenBank/DDBJ whole genome shotgun (WGS) entry which is preliminary data.</text>
</comment>
<evidence type="ECO:0000256" key="14">
    <source>
        <dbReference type="SAM" id="MobiDB-lite"/>
    </source>
</evidence>
<evidence type="ECO:0000256" key="5">
    <source>
        <dbReference type="ARBA" id="ARBA00022475"/>
    </source>
</evidence>
<dbReference type="GO" id="GO:0051119">
    <property type="term" value="F:sugar transmembrane transporter activity"/>
    <property type="evidence" value="ECO:0007669"/>
    <property type="project" value="InterPro"/>
</dbReference>
<feature type="transmembrane region" description="Helical" evidence="13">
    <location>
        <begin position="96"/>
        <end position="119"/>
    </location>
</feature>
<gene>
    <name evidence="15" type="ORF">MSPICULIGERA_LOCUS17641</name>
</gene>
<evidence type="ECO:0000313" key="15">
    <source>
        <dbReference type="EMBL" id="CAJ0579422.1"/>
    </source>
</evidence>
<keyword evidence="11 13" id="KW-0472">Membrane</keyword>
<evidence type="ECO:0000256" key="11">
    <source>
        <dbReference type="ARBA" id="ARBA00023136"/>
    </source>
</evidence>
<name>A0AA36G519_9BILA</name>
<evidence type="ECO:0000313" key="16">
    <source>
        <dbReference type="Proteomes" id="UP001177023"/>
    </source>
</evidence>
<dbReference type="InterPro" id="IPR004316">
    <property type="entry name" value="SWEET_rpt"/>
</dbReference>
<feature type="transmembrane region" description="Helical" evidence="13">
    <location>
        <begin position="181"/>
        <end position="204"/>
    </location>
</feature>
<dbReference type="InterPro" id="IPR047664">
    <property type="entry name" value="SWEET"/>
</dbReference>
<feature type="transmembrane region" description="Helical" evidence="13">
    <location>
        <begin position="41"/>
        <end position="61"/>
    </location>
</feature>
<comment type="similarity">
    <text evidence="3 13">Belongs to the SWEET sugar transporter family.</text>
</comment>
<organism evidence="15 16">
    <name type="scientific">Mesorhabditis spiculigera</name>
    <dbReference type="NCBI Taxonomy" id="96644"/>
    <lineage>
        <taxon>Eukaryota</taxon>
        <taxon>Metazoa</taxon>
        <taxon>Ecdysozoa</taxon>
        <taxon>Nematoda</taxon>
        <taxon>Chromadorea</taxon>
        <taxon>Rhabditida</taxon>
        <taxon>Rhabditina</taxon>
        <taxon>Rhabditomorpha</taxon>
        <taxon>Rhabditoidea</taxon>
        <taxon>Rhabditidae</taxon>
        <taxon>Mesorhabditinae</taxon>
        <taxon>Mesorhabditis</taxon>
    </lineage>
</organism>
<feature type="transmembrane region" description="Helical" evidence="13">
    <location>
        <begin position="67"/>
        <end position="89"/>
    </location>
</feature>
<accession>A0AA36G519</accession>